<dbReference type="InterPro" id="IPR036879">
    <property type="entry name" value="TF_MADSbox_sf"/>
</dbReference>
<proteinExistence type="predicted"/>
<dbReference type="InterPro" id="IPR002100">
    <property type="entry name" value="TF_MADSbox"/>
</dbReference>
<dbReference type="SUPFAM" id="SSF55455">
    <property type="entry name" value="SRF-like"/>
    <property type="match status" value="1"/>
</dbReference>
<dbReference type="SMART" id="SM00432">
    <property type="entry name" value="MADS"/>
    <property type="match status" value="1"/>
</dbReference>
<dbReference type="GO" id="GO:0046983">
    <property type="term" value="F:protein dimerization activity"/>
    <property type="evidence" value="ECO:0007669"/>
    <property type="project" value="InterPro"/>
</dbReference>
<evidence type="ECO:0000256" key="5">
    <source>
        <dbReference type="ARBA" id="ARBA00023242"/>
    </source>
</evidence>
<dbReference type="PRINTS" id="PR00404">
    <property type="entry name" value="MADSDOMAIN"/>
</dbReference>
<evidence type="ECO:0000256" key="1">
    <source>
        <dbReference type="ARBA" id="ARBA00004123"/>
    </source>
</evidence>
<organism evidence="8 9">
    <name type="scientific">Thalictrum thalictroides</name>
    <name type="common">Rue-anemone</name>
    <name type="synonym">Anemone thalictroides</name>
    <dbReference type="NCBI Taxonomy" id="46969"/>
    <lineage>
        <taxon>Eukaryota</taxon>
        <taxon>Viridiplantae</taxon>
        <taxon>Streptophyta</taxon>
        <taxon>Embryophyta</taxon>
        <taxon>Tracheophyta</taxon>
        <taxon>Spermatophyta</taxon>
        <taxon>Magnoliopsida</taxon>
        <taxon>Ranunculales</taxon>
        <taxon>Ranunculaceae</taxon>
        <taxon>Thalictroideae</taxon>
        <taxon>Thalictrum</taxon>
    </lineage>
</organism>
<evidence type="ECO:0000256" key="3">
    <source>
        <dbReference type="ARBA" id="ARBA00023125"/>
    </source>
</evidence>
<dbReference type="GO" id="GO:0000981">
    <property type="term" value="F:DNA-binding transcription factor activity, RNA polymerase II-specific"/>
    <property type="evidence" value="ECO:0007669"/>
    <property type="project" value="TreeGrafter"/>
</dbReference>
<dbReference type="Gene3D" id="3.40.1810.10">
    <property type="entry name" value="Transcription factor, MADS-box"/>
    <property type="match status" value="1"/>
</dbReference>
<reference evidence="8 9" key="1">
    <citation type="submission" date="2020-06" db="EMBL/GenBank/DDBJ databases">
        <title>Transcriptomic and genomic resources for Thalictrum thalictroides and T. hernandezii: Facilitating candidate gene discovery in an emerging model plant lineage.</title>
        <authorList>
            <person name="Arias T."/>
            <person name="Riano-Pachon D.M."/>
            <person name="Di Stilio V.S."/>
        </authorList>
    </citation>
    <scope>NUCLEOTIDE SEQUENCE [LARGE SCALE GENOMIC DNA]</scope>
    <source>
        <strain evidence="9">cv. WT478/WT964</strain>
        <tissue evidence="8">Leaves</tissue>
    </source>
</reference>
<evidence type="ECO:0000256" key="6">
    <source>
        <dbReference type="SAM" id="MobiDB-lite"/>
    </source>
</evidence>
<evidence type="ECO:0000256" key="2">
    <source>
        <dbReference type="ARBA" id="ARBA00023015"/>
    </source>
</evidence>
<dbReference type="AlphaFoldDB" id="A0A7J6VGQ0"/>
<keyword evidence="4" id="KW-0804">Transcription</keyword>
<gene>
    <name evidence="8" type="ORF">FRX31_027051</name>
</gene>
<keyword evidence="3" id="KW-0238">DNA-binding</keyword>
<name>A0A7J6VGQ0_THATH</name>
<dbReference type="GO" id="GO:0045893">
    <property type="term" value="P:positive regulation of DNA-templated transcription"/>
    <property type="evidence" value="ECO:0007669"/>
    <property type="project" value="UniProtKB-ARBA"/>
</dbReference>
<dbReference type="GO" id="GO:0000978">
    <property type="term" value="F:RNA polymerase II cis-regulatory region sequence-specific DNA binding"/>
    <property type="evidence" value="ECO:0007669"/>
    <property type="project" value="TreeGrafter"/>
</dbReference>
<accession>A0A7J6VGQ0</accession>
<evidence type="ECO:0000313" key="8">
    <source>
        <dbReference type="EMBL" id="KAF5183360.1"/>
    </source>
</evidence>
<dbReference type="Proteomes" id="UP000554482">
    <property type="component" value="Unassembled WGS sequence"/>
</dbReference>
<protein>
    <submittedName>
        <fullName evidence="8">Agamous-like mads-box protein agl62</fullName>
    </submittedName>
</protein>
<dbReference type="Pfam" id="PF00319">
    <property type="entry name" value="SRF-TF"/>
    <property type="match status" value="1"/>
</dbReference>
<comment type="caution">
    <text evidence="8">The sequence shown here is derived from an EMBL/GenBank/DDBJ whole genome shotgun (WGS) entry which is preliminary data.</text>
</comment>
<evidence type="ECO:0000313" key="9">
    <source>
        <dbReference type="Proteomes" id="UP000554482"/>
    </source>
</evidence>
<dbReference type="PROSITE" id="PS50066">
    <property type="entry name" value="MADS_BOX_2"/>
    <property type="match status" value="1"/>
</dbReference>
<comment type="subcellular location">
    <subcellularLocation>
        <location evidence="1">Nucleus</location>
    </subcellularLocation>
</comment>
<keyword evidence="5" id="KW-0539">Nucleus</keyword>
<dbReference type="OrthoDB" id="1898716at2759"/>
<dbReference type="GO" id="GO:0005634">
    <property type="term" value="C:nucleus"/>
    <property type="evidence" value="ECO:0007669"/>
    <property type="project" value="UniProtKB-SubCell"/>
</dbReference>
<evidence type="ECO:0000259" key="7">
    <source>
        <dbReference type="PROSITE" id="PS50066"/>
    </source>
</evidence>
<dbReference type="EMBL" id="JABWDY010033538">
    <property type="protein sequence ID" value="KAF5183360.1"/>
    <property type="molecule type" value="Genomic_DNA"/>
</dbReference>
<feature type="domain" description="MADS-box" evidence="7">
    <location>
        <begin position="1"/>
        <end position="61"/>
    </location>
</feature>
<dbReference type="PANTHER" id="PTHR11945:SF534">
    <property type="entry name" value="MYOCYTE-SPECIFIC ENHANCER FACTOR 2"/>
    <property type="match status" value="1"/>
</dbReference>
<feature type="region of interest" description="Disordered" evidence="6">
    <location>
        <begin position="81"/>
        <end position="108"/>
    </location>
</feature>
<sequence length="225" mass="25198">MGRRRIEIKKIEDKKRLNVTFSKRRSGLFSKAQDLSNRSGDQVGIIVFSQSGKLYTFGQPGLDSILDRYLQERGGSAVAGVGTSADNKKPVLDNNYDDGDNGLEAESRRGGGIRDLLMKKRSFDSNDHERDHQFIIPRETMKPCGGGMGAEILKKKNPVLINDDGVNGLEAESKRGGGIRDFLSSFDSKAHNEMDHQFINPREIILSLEEVEMLKKKKKKKMTLQ</sequence>
<evidence type="ECO:0000256" key="4">
    <source>
        <dbReference type="ARBA" id="ARBA00023163"/>
    </source>
</evidence>
<dbReference type="PANTHER" id="PTHR11945">
    <property type="entry name" value="MADS BOX PROTEIN"/>
    <property type="match status" value="1"/>
</dbReference>
<keyword evidence="2" id="KW-0805">Transcription regulation</keyword>
<keyword evidence="9" id="KW-1185">Reference proteome</keyword>